<comment type="caution">
    <text evidence="2">The sequence shown here is derived from an EMBL/GenBank/DDBJ whole genome shotgun (WGS) entry which is preliminary data.</text>
</comment>
<evidence type="ECO:0000313" key="2">
    <source>
        <dbReference type="EMBL" id="KAE9537849.1"/>
    </source>
</evidence>
<gene>
    <name evidence="2" type="ORF">AGLY_005821</name>
</gene>
<feature type="chain" id="PRO_5026316880" evidence="1">
    <location>
        <begin position="29"/>
        <end position="196"/>
    </location>
</feature>
<protein>
    <submittedName>
        <fullName evidence="2">Uncharacterized protein</fullName>
    </submittedName>
</protein>
<sequence>MQGINLTSTAMTSIRSLFVVLCSKFVLCEKSTFCYELRSFILLIHLAIHRTSVSQVAAFSASQHLYADITVKNVWMIKFNYRASVQYKYFVRIHHCIQSMCNLINILQFIIYCASTFAVASSNTSILLFRIIALAKHTNCLCPTLKLDPPSDIFEFRPLDKSSTTYVNYSLNGGNNLVITHLLLLKHSKEHDLGIH</sequence>
<keyword evidence="1" id="KW-0732">Signal</keyword>
<evidence type="ECO:0000313" key="3">
    <source>
        <dbReference type="Proteomes" id="UP000475862"/>
    </source>
</evidence>
<evidence type="ECO:0000256" key="1">
    <source>
        <dbReference type="SAM" id="SignalP"/>
    </source>
</evidence>
<accession>A0A6G0TT98</accession>
<proteinExistence type="predicted"/>
<dbReference type="Proteomes" id="UP000475862">
    <property type="component" value="Unassembled WGS sequence"/>
</dbReference>
<dbReference type="EMBL" id="VYZN01000017">
    <property type="protein sequence ID" value="KAE9537849.1"/>
    <property type="molecule type" value="Genomic_DNA"/>
</dbReference>
<dbReference type="AlphaFoldDB" id="A0A6G0TT98"/>
<organism evidence="2 3">
    <name type="scientific">Aphis glycines</name>
    <name type="common">Soybean aphid</name>
    <dbReference type="NCBI Taxonomy" id="307491"/>
    <lineage>
        <taxon>Eukaryota</taxon>
        <taxon>Metazoa</taxon>
        <taxon>Ecdysozoa</taxon>
        <taxon>Arthropoda</taxon>
        <taxon>Hexapoda</taxon>
        <taxon>Insecta</taxon>
        <taxon>Pterygota</taxon>
        <taxon>Neoptera</taxon>
        <taxon>Paraneoptera</taxon>
        <taxon>Hemiptera</taxon>
        <taxon>Sternorrhyncha</taxon>
        <taxon>Aphidomorpha</taxon>
        <taxon>Aphidoidea</taxon>
        <taxon>Aphididae</taxon>
        <taxon>Aphidini</taxon>
        <taxon>Aphis</taxon>
        <taxon>Aphis</taxon>
    </lineage>
</organism>
<feature type="signal peptide" evidence="1">
    <location>
        <begin position="1"/>
        <end position="28"/>
    </location>
</feature>
<name>A0A6G0TT98_APHGL</name>
<reference evidence="2 3" key="1">
    <citation type="submission" date="2019-08" db="EMBL/GenBank/DDBJ databases">
        <title>The genome of the soybean aphid Biotype 1, its phylome, world population structure and adaptation to the North American continent.</title>
        <authorList>
            <person name="Giordano R."/>
            <person name="Donthu R.K."/>
            <person name="Hernandez A.G."/>
            <person name="Wright C.L."/>
            <person name="Zimin A.V."/>
        </authorList>
    </citation>
    <scope>NUCLEOTIDE SEQUENCE [LARGE SCALE GENOMIC DNA]</scope>
    <source>
        <tissue evidence="2">Whole aphids</tissue>
    </source>
</reference>
<keyword evidence="3" id="KW-1185">Reference proteome</keyword>